<dbReference type="EC" id="6.3.2.13" evidence="7"/>
<reference evidence="12 13" key="1">
    <citation type="submission" date="2016-12" db="EMBL/GenBank/DDBJ databases">
        <title>Thioflexothrix psekupsii D3 genome sequencing and assembly.</title>
        <authorList>
            <person name="Fomenkov A."/>
            <person name="Vincze T."/>
            <person name="Grabovich M."/>
            <person name="Anton B.P."/>
            <person name="Dubinina G."/>
            <person name="Orlova M."/>
            <person name="Belousova E."/>
            <person name="Roberts R.J."/>
        </authorList>
    </citation>
    <scope>NUCLEOTIDE SEQUENCE [LARGE SCALE GENOMIC DNA]</scope>
    <source>
        <strain evidence="12">D3</strain>
    </source>
</reference>
<dbReference type="Pfam" id="PF02875">
    <property type="entry name" value="Mur_ligase_C"/>
    <property type="match status" value="1"/>
</dbReference>
<dbReference type="GO" id="GO:0008765">
    <property type="term" value="F:UDP-N-acetylmuramoylalanyl-D-glutamate-2,6-diaminopimelate ligase activity"/>
    <property type="evidence" value="ECO:0007669"/>
    <property type="project" value="UniProtKB-UniRule"/>
</dbReference>
<dbReference type="EMBL" id="MSLT01000018">
    <property type="protein sequence ID" value="OUD13096.1"/>
    <property type="molecule type" value="Genomic_DNA"/>
</dbReference>
<dbReference type="InterPro" id="IPR036615">
    <property type="entry name" value="Mur_ligase_C_dom_sf"/>
</dbReference>
<feature type="binding site" evidence="7">
    <location>
        <position position="183"/>
    </location>
    <ligand>
        <name>UDP-N-acetyl-alpha-D-muramoyl-L-alanyl-D-glutamate</name>
        <dbReference type="ChEBI" id="CHEBI:83900"/>
    </ligand>
</feature>
<evidence type="ECO:0000313" key="13">
    <source>
        <dbReference type="Proteomes" id="UP000194798"/>
    </source>
</evidence>
<dbReference type="Gene3D" id="3.90.190.20">
    <property type="entry name" value="Mur ligase, C-terminal domain"/>
    <property type="match status" value="1"/>
</dbReference>
<dbReference type="PANTHER" id="PTHR23135:SF4">
    <property type="entry name" value="UDP-N-ACETYLMURAMOYL-L-ALANYL-D-GLUTAMATE--2,6-DIAMINOPIMELATE LIGASE MURE HOMOLOG, CHLOROPLASTIC"/>
    <property type="match status" value="1"/>
</dbReference>
<keyword evidence="2 7" id="KW-0132">Cell division</keyword>
<evidence type="ECO:0000256" key="4">
    <source>
        <dbReference type="ARBA" id="ARBA00022984"/>
    </source>
</evidence>
<feature type="binding site" evidence="7">
    <location>
        <position position="189"/>
    </location>
    <ligand>
        <name>UDP-N-acetyl-alpha-D-muramoyl-L-alanyl-D-glutamate</name>
        <dbReference type="ChEBI" id="CHEBI:83900"/>
    </ligand>
</feature>
<dbReference type="SUPFAM" id="SSF53623">
    <property type="entry name" value="MurD-like peptide ligases, catalytic domain"/>
    <property type="match status" value="1"/>
</dbReference>
<dbReference type="GO" id="GO:0000287">
    <property type="term" value="F:magnesium ion binding"/>
    <property type="evidence" value="ECO:0007669"/>
    <property type="project" value="UniProtKB-UniRule"/>
</dbReference>
<dbReference type="GO" id="GO:0005737">
    <property type="term" value="C:cytoplasm"/>
    <property type="evidence" value="ECO:0007669"/>
    <property type="project" value="UniProtKB-SubCell"/>
</dbReference>
<keyword evidence="7" id="KW-0547">Nucleotide-binding</keyword>
<dbReference type="GO" id="GO:0005524">
    <property type="term" value="F:ATP binding"/>
    <property type="evidence" value="ECO:0007669"/>
    <property type="project" value="UniProtKB-UniRule"/>
</dbReference>
<dbReference type="Pfam" id="PF08245">
    <property type="entry name" value="Mur_ligase_M"/>
    <property type="match status" value="1"/>
</dbReference>
<sequence>MQLSQVLHHLHYPCPEHYDRTLHGLALDSRLVHSCFLFLACRGTHLHGKNFIDLAVKQQAAAILCDADNNEFSYTFIDGKVPCFYVPHLTQHVGDLASFFFNYPSRELNVIGITGTNGKTSVSHFVAQLLNQRYRCALIGTLGYGYYGQSLQPSLTTPDPVTLQAFFARCRAENVHHLVMEVSSHALDQGRVQGVNFKTAVLTNVTQDHLDYHGNMENYIQAKQKLFQFDSLHYAVLNADDEISTRFQTQLSKNVRTLYYGLRNPKAELHAHLLGQDARGYRLRIRSPWGVGEIYCHLYGHFNINNLLAAAGCLLLEGFNFDNLLKNLSQIKPVIGRMEQFKSTQHSELPTVIVDYAHTPDALSKTLTALKERCQGQLWCVFGCGGNRDKSKRPLMGQAAKLIADNIIITDDNPRHESSEAIIADILTAWSKQEPLPMVIPQREEAITYAIHSAAANDLILIAGKGHETYQIIGDIHHPFSDRALIQKLLEIPTHSEF</sequence>
<feature type="binding site" evidence="7">
    <location>
        <begin position="156"/>
        <end position="157"/>
    </location>
    <ligand>
        <name>UDP-N-acetyl-alpha-D-muramoyl-L-alanyl-D-glutamate</name>
        <dbReference type="ChEBI" id="CHEBI:83900"/>
    </ligand>
</feature>
<feature type="binding site" evidence="7">
    <location>
        <position position="464"/>
    </location>
    <ligand>
        <name>meso-2,6-diaminopimelate</name>
        <dbReference type="ChEBI" id="CHEBI:57791"/>
    </ligand>
</feature>
<comment type="similarity">
    <text evidence="1 7">Belongs to the MurCDEF family. MurE subfamily.</text>
</comment>
<dbReference type="GO" id="GO:0071555">
    <property type="term" value="P:cell wall organization"/>
    <property type="evidence" value="ECO:0007669"/>
    <property type="project" value="UniProtKB-KW"/>
</dbReference>
<dbReference type="Gene3D" id="3.40.1190.10">
    <property type="entry name" value="Mur-like, catalytic domain"/>
    <property type="match status" value="1"/>
</dbReference>
<feature type="domain" description="Mur ligase N-terminal catalytic" evidence="9">
    <location>
        <begin position="22"/>
        <end position="70"/>
    </location>
</feature>
<dbReference type="InterPro" id="IPR004101">
    <property type="entry name" value="Mur_ligase_C"/>
</dbReference>
<dbReference type="NCBIfam" id="TIGR01085">
    <property type="entry name" value="murE"/>
    <property type="match status" value="1"/>
</dbReference>
<dbReference type="InterPro" id="IPR000713">
    <property type="entry name" value="Mur_ligase_N"/>
</dbReference>
<dbReference type="SUPFAM" id="SSF63418">
    <property type="entry name" value="MurE/MurF N-terminal domain"/>
    <property type="match status" value="1"/>
</dbReference>
<dbReference type="OrthoDB" id="9800958at2"/>
<evidence type="ECO:0000256" key="6">
    <source>
        <dbReference type="ARBA" id="ARBA00023316"/>
    </source>
</evidence>
<keyword evidence="7" id="KW-0460">Magnesium</keyword>
<feature type="binding site" evidence="7">
    <location>
        <position position="388"/>
    </location>
    <ligand>
        <name>meso-2,6-diaminopimelate</name>
        <dbReference type="ChEBI" id="CHEBI:57791"/>
    </ligand>
</feature>
<dbReference type="UniPathway" id="UPA00219"/>
<organism evidence="12 13">
    <name type="scientific">Thioflexithrix psekupsensis</name>
    <dbReference type="NCBI Taxonomy" id="1570016"/>
    <lineage>
        <taxon>Bacteria</taxon>
        <taxon>Pseudomonadati</taxon>
        <taxon>Pseudomonadota</taxon>
        <taxon>Gammaproteobacteria</taxon>
        <taxon>Thiotrichales</taxon>
        <taxon>Thioflexithrix</taxon>
    </lineage>
</organism>
<dbReference type="NCBIfam" id="NF001126">
    <property type="entry name" value="PRK00139.1-4"/>
    <property type="match status" value="1"/>
</dbReference>
<dbReference type="GO" id="GO:0051301">
    <property type="term" value="P:cell division"/>
    <property type="evidence" value="ECO:0007669"/>
    <property type="project" value="UniProtKB-KW"/>
</dbReference>
<comment type="pathway">
    <text evidence="7 8">Cell wall biogenesis; peptidoglycan biosynthesis.</text>
</comment>
<evidence type="ECO:0000256" key="7">
    <source>
        <dbReference type="HAMAP-Rule" id="MF_00208"/>
    </source>
</evidence>
<feature type="domain" description="Mur ligase central" evidence="11">
    <location>
        <begin position="113"/>
        <end position="313"/>
    </location>
</feature>
<gene>
    <name evidence="7" type="primary">murE</name>
    <name evidence="12" type="ORF">TPSD3_10630</name>
</gene>
<feature type="short sequence motif" description="Meso-diaminopimelate recognition motif" evidence="7">
    <location>
        <begin position="412"/>
        <end position="415"/>
    </location>
</feature>
<name>A0A251X5S2_9GAMM</name>
<keyword evidence="4 7" id="KW-0573">Peptidoglycan synthesis</keyword>
<accession>A0A251X5S2</accession>
<dbReference type="PANTHER" id="PTHR23135">
    <property type="entry name" value="MUR LIGASE FAMILY MEMBER"/>
    <property type="match status" value="1"/>
</dbReference>
<comment type="caution">
    <text evidence="12">The sequence shown here is derived from an EMBL/GenBank/DDBJ whole genome shotgun (WGS) entry which is preliminary data.</text>
</comment>
<feature type="binding site" evidence="7">
    <location>
        <position position="27"/>
    </location>
    <ligand>
        <name>UDP-N-acetyl-alpha-D-muramoyl-L-alanyl-D-glutamate</name>
        <dbReference type="ChEBI" id="CHEBI:83900"/>
    </ligand>
</feature>
<dbReference type="InterPro" id="IPR035911">
    <property type="entry name" value="MurE/MurF_N"/>
</dbReference>
<keyword evidence="6 7" id="KW-0961">Cell wall biogenesis/degradation</keyword>
<keyword evidence="7 12" id="KW-0436">Ligase</keyword>
<evidence type="ECO:0000259" key="9">
    <source>
        <dbReference type="Pfam" id="PF01225"/>
    </source>
</evidence>
<keyword evidence="7" id="KW-0963">Cytoplasm</keyword>
<dbReference type="Pfam" id="PF01225">
    <property type="entry name" value="Mur_ligase"/>
    <property type="match status" value="1"/>
</dbReference>
<evidence type="ECO:0000256" key="5">
    <source>
        <dbReference type="ARBA" id="ARBA00023306"/>
    </source>
</evidence>
<evidence type="ECO:0000256" key="8">
    <source>
        <dbReference type="RuleBase" id="RU004135"/>
    </source>
</evidence>
<evidence type="ECO:0000256" key="2">
    <source>
        <dbReference type="ARBA" id="ARBA00022618"/>
    </source>
</evidence>
<feature type="binding site" evidence="7">
    <location>
        <position position="468"/>
    </location>
    <ligand>
        <name>meso-2,6-diaminopimelate</name>
        <dbReference type="ChEBI" id="CHEBI:57791"/>
    </ligand>
</feature>
<dbReference type="SUPFAM" id="SSF53244">
    <property type="entry name" value="MurD-like peptide ligases, peptide-binding domain"/>
    <property type="match status" value="1"/>
</dbReference>
<feature type="binding site" evidence="7">
    <location>
        <position position="29"/>
    </location>
    <ligand>
        <name>UDP-N-acetyl-alpha-D-muramoyl-L-alanyl-D-glutamate</name>
        <dbReference type="ChEBI" id="CHEBI:83900"/>
    </ligand>
</feature>
<comment type="subcellular location">
    <subcellularLocation>
        <location evidence="7 8">Cytoplasm</location>
    </subcellularLocation>
</comment>
<comment type="catalytic activity">
    <reaction evidence="7">
        <text>UDP-N-acetyl-alpha-D-muramoyl-L-alanyl-D-glutamate + meso-2,6-diaminopimelate + ATP = UDP-N-acetyl-alpha-D-muramoyl-L-alanyl-gamma-D-glutamyl-meso-2,6-diaminopimelate + ADP + phosphate + H(+)</text>
        <dbReference type="Rhea" id="RHEA:23676"/>
        <dbReference type="ChEBI" id="CHEBI:15378"/>
        <dbReference type="ChEBI" id="CHEBI:30616"/>
        <dbReference type="ChEBI" id="CHEBI:43474"/>
        <dbReference type="ChEBI" id="CHEBI:57791"/>
        <dbReference type="ChEBI" id="CHEBI:83900"/>
        <dbReference type="ChEBI" id="CHEBI:83905"/>
        <dbReference type="ChEBI" id="CHEBI:456216"/>
        <dbReference type="EC" id="6.3.2.13"/>
    </reaction>
</comment>
<dbReference type="Proteomes" id="UP000194798">
    <property type="component" value="Unassembled WGS sequence"/>
</dbReference>
<dbReference type="NCBIfam" id="NF001124">
    <property type="entry name" value="PRK00139.1-2"/>
    <property type="match status" value="1"/>
</dbReference>
<evidence type="ECO:0000256" key="1">
    <source>
        <dbReference type="ARBA" id="ARBA00005898"/>
    </source>
</evidence>
<proteinExistence type="inferred from homology"/>
<evidence type="ECO:0000259" key="10">
    <source>
        <dbReference type="Pfam" id="PF02875"/>
    </source>
</evidence>
<comment type="function">
    <text evidence="7">Catalyzes the addition of meso-diaminopimelic acid to the nucleotide precursor UDP-N-acetylmuramoyl-L-alanyl-D-glutamate (UMAG) in the biosynthesis of bacterial cell-wall peptidoglycan.</text>
</comment>
<protein>
    <recommendedName>
        <fullName evidence="7">UDP-N-acetylmuramoyl-L-alanyl-D-glutamate--2,6-diaminopimelate ligase</fullName>
        <ecNumber evidence="7">6.3.2.13</ecNumber>
    </recommendedName>
    <alternativeName>
        <fullName evidence="7">Meso-A2pm-adding enzyme</fullName>
    </alternativeName>
    <alternativeName>
        <fullName evidence="7">Meso-diaminopimelate-adding enzyme</fullName>
    </alternativeName>
    <alternativeName>
        <fullName evidence="7">UDP-MurNAc-L-Ala-D-Glu:meso-diaminopimelate ligase</fullName>
    </alternativeName>
    <alternativeName>
        <fullName evidence="7">UDP-MurNAc-tripeptide synthetase</fullName>
    </alternativeName>
    <alternativeName>
        <fullName evidence="7">UDP-N-acetylmuramyl-tripeptide synthetase</fullName>
    </alternativeName>
</protein>
<comment type="PTM">
    <text evidence="7">Carboxylation is probably crucial for Mg(2+) binding and, consequently, for the gamma-phosphate positioning of ATP.</text>
</comment>
<dbReference type="HAMAP" id="MF_00208">
    <property type="entry name" value="MurE"/>
    <property type="match status" value="1"/>
</dbReference>
<feature type="binding site" evidence="7">
    <location>
        <position position="191"/>
    </location>
    <ligand>
        <name>UDP-N-acetyl-alpha-D-muramoyl-L-alanyl-D-glutamate</name>
        <dbReference type="ChEBI" id="CHEBI:83900"/>
    </ligand>
</feature>
<keyword evidence="3 7" id="KW-0133">Cell shape</keyword>
<dbReference type="InterPro" id="IPR005761">
    <property type="entry name" value="UDP-N-AcMur-Glu-dNH2Pim_ligase"/>
</dbReference>
<evidence type="ECO:0000259" key="11">
    <source>
        <dbReference type="Pfam" id="PF08245"/>
    </source>
</evidence>
<comment type="cofactor">
    <cofactor evidence="7">
        <name>Mg(2+)</name>
        <dbReference type="ChEBI" id="CHEBI:18420"/>
    </cofactor>
</comment>
<feature type="binding site" evidence="7">
    <location>
        <begin position="412"/>
        <end position="415"/>
    </location>
    <ligand>
        <name>meso-2,6-diaminopimelate</name>
        <dbReference type="ChEBI" id="CHEBI:57791"/>
    </ligand>
</feature>
<feature type="binding site" evidence="7">
    <location>
        <begin position="115"/>
        <end position="121"/>
    </location>
    <ligand>
        <name>ATP</name>
        <dbReference type="ChEBI" id="CHEBI:30616"/>
    </ligand>
</feature>
<keyword evidence="5 7" id="KW-0131">Cell cycle</keyword>
<keyword evidence="7" id="KW-0067">ATP-binding</keyword>
<dbReference type="InterPro" id="IPR036565">
    <property type="entry name" value="Mur-like_cat_sf"/>
</dbReference>
<evidence type="ECO:0000256" key="3">
    <source>
        <dbReference type="ARBA" id="ARBA00022960"/>
    </source>
</evidence>
<evidence type="ECO:0000313" key="12">
    <source>
        <dbReference type="EMBL" id="OUD13096.1"/>
    </source>
</evidence>
<dbReference type="GO" id="GO:0009252">
    <property type="term" value="P:peptidoglycan biosynthetic process"/>
    <property type="evidence" value="ECO:0007669"/>
    <property type="project" value="UniProtKB-UniRule"/>
</dbReference>
<keyword evidence="13" id="KW-1185">Reference proteome</keyword>
<dbReference type="GO" id="GO:0008360">
    <property type="term" value="P:regulation of cell shape"/>
    <property type="evidence" value="ECO:0007669"/>
    <property type="project" value="UniProtKB-KW"/>
</dbReference>
<feature type="modified residue" description="N6-carboxylysine" evidence="7">
    <location>
        <position position="223"/>
    </location>
</feature>
<feature type="domain" description="Mur ligase C-terminal" evidence="10">
    <location>
        <begin position="336"/>
        <end position="466"/>
    </location>
</feature>
<dbReference type="Gene3D" id="3.40.1390.10">
    <property type="entry name" value="MurE/MurF, N-terminal domain"/>
    <property type="match status" value="1"/>
</dbReference>
<comment type="caution">
    <text evidence="7">Lacks conserved residue(s) required for the propagation of feature annotation.</text>
</comment>
<dbReference type="AlphaFoldDB" id="A0A251X5S2"/>
<dbReference type="InterPro" id="IPR013221">
    <property type="entry name" value="Mur_ligase_cen"/>
</dbReference>